<sequence length="1336" mass="147468">MVSGSSLVMEELTLEGESEDEDVDFNPFLKESLSGEGSSSLSLEVEGLDTDVVNSHVGNVVSADTHGSRKGMADVAHEGESSDFCKRGSVLVLGLENDKVPDKENELNSGTDAVEDVLEAEMRMVSFRNKPVIDLDDEEAICKRTRARYSLASFTLDELETFLQETDDEEDIQNVDEEEEYKKFLAAVLNGGNGDQGNMEGNGDDDDEDNDADFEIEIEEALESDIDDCVLTPYTDERFERASRRSETRRKGQKKANAQNKKKVAQQGKMPLRPLLPVIPTTPVPCLGSRYHAFETNSQFPQRDQGFLVNGFQPHQIGQLHYLIYEHVQLLVQVYSLSVLEPSRQHIASQTKGLLAELLHKRDLVLAWRNGPYSTSCFLPSCTFPSVSVENKEDSGVSPNDGQDCRWYPVVGGSVLSVLDVAPLKLVGRYIDDVSNAVREHQRRCLETTNIYLEKQPLFPLPIRSSPEVDHNISKGVDRSLNTNDLSPNKNVAKKTLAATLVESTKKQSVALVPQQITKLAHPFYSLFNPALFPHKPPTSAVANRVLFTDAEDVLLASGIMEYNNDWKSIQQRFLPCKSEHQIFVRAKNRCSAKAPDNPIKNVRKMKTSPLTDEEKARIQEGLKAFKLDWISVWRTMVPYRDPNLLPRQWRIAIGTQKSYKADSAKKEKHRVYESNRRRSKAAAVDYFQTGFEKENESGEDCIENEAYVHEAFLADWRPTPTVVVPSKISASSLKSGCLVGDVPFAGSYNVQNGIDNQRNEASQSGKVHANKVSAASEDSHLHCKSVHPHMTSSFPPPIPISETFDQSVFRSQRAGKPSISNLVKLAPELPHVKLPPAVRVISQASLRSSQLGSSGEVGAVDAGVDKAFRDPNAFNCSADLVKHMQDKSMISNPSSVSVTSQKDELLKNGCLTKERGANLDPQMHPLLFRTIEEGHLPCYPVNSPMRIPTFSFFPPTLLQNPCTSVPDAGLKSSSPKETAPPSSSLDFHPLLQRAKEFRSNSLDTGLDASVLNTDLELSRDQFVEDIVYDAGATAAQMAAAARPISPSDLDLNIHLSSASKRRKVSSQEGAEINPSSPSVSGSRVFESVKERGGMCSEFSQYAELQPADLVAKRHTDIPNPEKSVAVLHKLDSNDGLNIDDDVGIHPLLEVIMEQEELSDSDEEWEDVEFEYEEMADSDGEKESDAVEVVDGFHKEQVDAALGTVTATHAQLLKSLASGASEQTQTQTQTQRKGRTPRLGLEGPGKAKGHTKGSWLSLNSHHKPHLRIKRTKSPCKQGKEISSSKDVSCSTEPKTEISQKEPFSFSSPSRRTRKHASKSSSSPLEVNSSCVKEGKV</sequence>
<dbReference type="GO" id="GO:0006355">
    <property type="term" value="P:regulation of DNA-templated transcription"/>
    <property type="evidence" value="ECO:0007669"/>
    <property type="project" value="TreeGrafter"/>
</dbReference>
<feature type="compositionally biased region" description="Polar residues" evidence="4">
    <location>
        <begin position="1318"/>
        <end position="1330"/>
    </location>
</feature>
<feature type="compositionally biased region" description="Acidic residues" evidence="4">
    <location>
        <begin position="12"/>
        <end position="23"/>
    </location>
</feature>
<evidence type="ECO:0000313" key="6">
    <source>
        <dbReference type="RefSeq" id="XP_021865320.2"/>
    </source>
</evidence>
<protein>
    <submittedName>
        <fullName evidence="6">Uncharacterized protein isoform X1</fullName>
    </submittedName>
</protein>
<evidence type="ECO:0000256" key="3">
    <source>
        <dbReference type="ARBA" id="ARBA00023242"/>
    </source>
</evidence>
<feature type="compositionally biased region" description="Basic and acidic residues" evidence="4">
    <location>
        <begin position="237"/>
        <end position="250"/>
    </location>
</feature>
<dbReference type="KEGG" id="soe:110804064"/>
<feature type="region of interest" description="Disordered" evidence="4">
    <location>
        <begin position="965"/>
        <end position="988"/>
    </location>
</feature>
<dbReference type="GO" id="GO:0005634">
    <property type="term" value="C:nucleus"/>
    <property type="evidence" value="ECO:0007669"/>
    <property type="project" value="TreeGrafter"/>
</dbReference>
<evidence type="ECO:0000256" key="1">
    <source>
        <dbReference type="ARBA" id="ARBA00023015"/>
    </source>
</evidence>
<dbReference type="Pfam" id="PF13921">
    <property type="entry name" value="Myb_DNA-bind_6"/>
    <property type="match status" value="1"/>
</dbReference>
<reference evidence="5" key="1">
    <citation type="journal article" date="2021" name="Nat. Commun.">
        <title>Genomic analyses provide insights into spinach domestication and the genetic basis of agronomic traits.</title>
        <authorList>
            <person name="Cai X."/>
            <person name="Sun X."/>
            <person name="Xu C."/>
            <person name="Sun H."/>
            <person name="Wang X."/>
            <person name="Ge C."/>
            <person name="Zhang Z."/>
            <person name="Wang Q."/>
            <person name="Fei Z."/>
            <person name="Jiao C."/>
            <person name="Wang Q."/>
        </authorList>
    </citation>
    <scope>NUCLEOTIDE SEQUENCE [LARGE SCALE GENOMIC DNA]</scope>
    <source>
        <strain evidence="5">cv. Varoflay</strain>
    </source>
</reference>
<evidence type="ECO:0000256" key="4">
    <source>
        <dbReference type="SAM" id="MobiDB-lite"/>
    </source>
</evidence>
<feature type="compositionally biased region" description="Basic residues" evidence="4">
    <location>
        <begin position="251"/>
        <end position="264"/>
    </location>
</feature>
<dbReference type="GO" id="GO:0015986">
    <property type="term" value="P:proton motive force-driven ATP synthesis"/>
    <property type="evidence" value="ECO:0000318"/>
    <property type="project" value="GO_Central"/>
</dbReference>
<keyword evidence="2" id="KW-0804">Transcription</keyword>
<dbReference type="GeneID" id="110804064"/>
<keyword evidence="1" id="KW-0805">Transcription regulation</keyword>
<dbReference type="RefSeq" id="XP_021865320.2">
    <property type="nucleotide sequence ID" value="XM_022009628.2"/>
</dbReference>
<gene>
    <name evidence="6" type="primary">LOC110804064</name>
</gene>
<dbReference type="PANTHER" id="PTHR16088:SF3">
    <property type="entry name" value="GON-4-LIKE PROTEIN"/>
    <property type="match status" value="1"/>
</dbReference>
<reference evidence="6" key="2">
    <citation type="submission" date="2025-08" db="UniProtKB">
        <authorList>
            <consortium name="RefSeq"/>
        </authorList>
    </citation>
    <scope>IDENTIFICATION</scope>
    <source>
        <tissue evidence="6">Leaf</tissue>
    </source>
</reference>
<keyword evidence="5" id="KW-1185">Reference proteome</keyword>
<feature type="region of interest" description="Disordered" evidence="4">
    <location>
        <begin position="1"/>
        <end position="23"/>
    </location>
</feature>
<dbReference type="InterPro" id="IPR052435">
    <property type="entry name" value="YY1-Transcr_Regul"/>
</dbReference>
<feature type="compositionally biased region" description="Polar residues" evidence="4">
    <location>
        <begin position="972"/>
        <end position="986"/>
    </location>
</feature>
<feature type="region of interest" description="Disordered" evidence="4">
    <location>
        <begin position="1061"/>
        <end position="1084"/>
    </location>
</feature>
<dbReference type="SUPFAM" id="SSF46689">
    <property type="entry name" value="Homeodomain-like"/>
    <property type="match status" value="1"/>
</dbReference>
<dbReference type="InterPro" id="IPR009057">
    <property type="entry name" value="Homeodomain-like_sf"/>
</dbReference>
<evidence type="ECO:0000256" key="2">
    <source>
        <dbReference type="ARBA" id="ARBA00023163"/>
    </source>
</evidence>
<proteinExistence type="predicted"/>
<feature type="compositionally biased region" description="Basic residues" evidence="4">
    <location>
        <begin position="1260"/>
        <end position="1273"/>
    </location>
</feature>
<feature type="region of interest" description="Disordered" evidence="4">
    <location>
        <begin position="237"/>
        <end position="267"/>
    </location>
</feature>
<feature type="region of interest" description="Disordered" evidence="4">
    <location>
        <begin position="191"/>
        <end position="210"/>
    </location>
</feature>
<dbReference type="GO" id="GO:0003712">
    <property type="term" value="F:transcription coregulator activity"/>
    <property type="evidence" value="ECO:0007669"/>
    <property type="project" value="TreeGrafter"/>
</dbReference>
<evidence type="ECO:0000313" key="5">
    <source>
        <dbReference type="Proteomes" id="UP000813463"/>
    </source>
</evidence>
<dbReference type="Proteomes" id="UP000813463">
    <property type="component" value="Chromosome 4"/>
</dbReference>
<dbReference type="PANTHER" id="PTHR16088">
    <property type="entry name" value="YY1 ASSOCIATED PROTEIN-RELATED"/>
    <property type="match status" value="1"/>
</dbReference>
<keyword evidence="3" id="KW-0539">Nucleus</keyword>
<name>A0A9R0KCA9_SPIOL</name>
<organism evidence="5 6">
    <name type="scientific">Spinacia oleracea</name>
    <name type="common">Spinach</name>
    <dbReference type="NCBI Taxonomy" id="3562"/>
    <lineage>
        <taxon>Eukaryota</taxon>
        <taxon>Viridiplantae</taxon>
        <taxon>Streptophyta</taxon>
        <taxon>Embryophyta</taxon>
        <taxon>Tracheophyta</taxon>
        <taxon>Spermatophyta</taxon>
        <taxon>Magnoliopsida</taxon>
        <taxon>eudicotyledons</taxon>
        <taxon>Gunneridae</taxon>
        <taxon>Pentapetalae</taxon>
        <taxon>Caryophyllales</taxon>
        <taxon>Chenopodiaceae</taxon>
        <taxon>Chenopodioideae</taxon>
        <taxon>Anserineae</taxon>
        <taxon>Spinacia</taxon>
    </lineage>
</organism>
<feature type="region of interest" description="Disordered" evidence="4">
    <location>
        <begin position="1216"/>
        <end position="1336"/>
    </location>
</feature>
<accession>A0A9R0KCA9</accession>